<protein>
    <recommendedName>
        <fullName evidence="2">THIF-type NAD/FAD binding fold domain-containing protein</fullName>
    </recommendedName>
</protein>
<dbReference type="Gene3D" id="3.40.50.720">
    <property type="entry name" value="NAD(P)-binding Rossmann-like Domain"/>
    <property type="match status" value="1"/>
</dbReference>
<gene>
    <name evidence="1" type="ORF">S01H1_36781</name>
</gene>
<dbReference type="EMBL" id="BARS01023071">
    <property type="protein sequence ID" value="GAG07264.1"/>
    <property type="molecule type" value="Genomic_DNA"/>
</dbReference>
<name>X0UNB8_9ZZZZ</name>
<evidence type="ECO:0008006" key="2">
    <source>
        <dbReference type="Google" id="ProtNLM"/>
    </source>
</evidence>
<evidence type="ECO:0000313" key="1">
    <source>
        <dbReference type="EMBL" id="GAG07264.1"/>
    </source>
</evidence>
<feature type="non-terminal residue" evidence="1">
    <location>
        <position position="1"/>
    </location>
</feature>
<reference evidence="1" key="1">
    <citation type="journal article" date="2014" name="Front. Microbiol.">
        <title>High frequency of phylogenetically diverse reductive dehalogenase-homologous genes in deep subseafloor sedimentary metagenomes.</title>
        <authorList>
            <person name="Kawai M."/>
            <person name="Futagami T."/>
            <person name="Toyoda A."/>
            <person name="Takaki Y."/>
            <person name="Nishi S."/>
            <person name="Hori S."/>
            <person name="Arai W."/>
            <person name="Tsubouchi T."/>
            <person name="Morono Y."/>
            <person name="Uchiyama I."/>
            <person name="Ito T."/>
            <person name="Fujiyama A."/>
            <person name="Inagaki F."/>
            <person name="Takami H."/>
        </authorList>
    </citation>
    <scope>NUCLEOTIDE SEQUENCE</scope>
    <source>
        <strain evidence="1">Expedition CK06-06</strain>
    </source>
</reference>
<dbReference type="SUPFAM" id="SSF69572">
    <property type="entry name" value="Activating enzymes of the ubiquitin-like proteins"/>
    <property type="match status" value="1"/>
</dbReference>
<dbReference type="GO" id="GO:0008641">
    <property type="term" value="F:ubiquitin-like modifier activating enzyme activity"/>
    <property type="evidence" value="ECO:0007669"/>
    <property type="project" value="InterPro"/>
</dbReference>
<dbReference type="InterPro" id="IPR035985">
    <property type="entry name" value="Ubiquitin-activating_enz"/>
</dbReference>
<comment type="caution">
    <text evidence="1">The sequence shown here is derived from an EMBL/GenBank/DDBJ whole genome shotgun (WGS) entry which is preliminary data.</text>
</comment>
<sequence length="171" mass="19057">AELATCVACLLPGYPYRRTQRRLACCRHCGGEMAPLRRTRRLRWGAAAEQVGELLASEWFDPGDRFAVVGKQGTRAFAFPATPLEWRSGKPWNAEEGALRFERLPGAYNLERIRRTRLAIVGVGHVGAAVLHQIAPLPWAGLLLVDRDRFESKNAPAYPLLTTPEAKEIQP</sequence>
<organism evidence="1">
    <name type="scientific">marine sediment metagenome</name>
    <dbReference type="NCBI Taxonomy" id="412755"/>
    <lineage>
        <taxon>unclassified sequences</taxon>
        <taxon>metagenomes</taxon>
        <taxon>ecological metagenomes</taxon>
    </lineage>
</organism>
<proteinExistence type="predicted"/>
<dbReference type="AlphaFoldDB" id="X0UNB8"/>
<accession>X0UNB8</accession>